<keyword evidence="6" id="KW-0687">Ribonucleoprotein</keyword>
<evidence type="ECO:0000313" key="6">
    <source>
        <dbReference type="EMBL" id="MBD8066351.1"/>
    </source>
</evidence>
<keyword evidence="3" id="KW-0808">Transferase</keyword>
<keyword evidence="7" id="KW-1185">Reference proteome</keyword>
<evidence type="ECO:0000313" key="7">
    <source>
        <dbReference type="Proteomes" id="UP000654108"/>
    </source>
</evidence>
<reference evidence="6" key="1">
    <citation type="submission" date="2020-09" db="EMBL/GenBank/DDBJ databases">
        <title>Genome seq and assembly of Devosia sp.</title>
        <authorList>
            <person name="Chhetri G."/>
        </authorList>
    </citation>
    <scope>NUCLEOTIDE SEQUENCE</scope>
    <source>
        <strain evidence="6">PTR5</strain>
    </source>
</reference>
<dbReference type="RefSeq" id="WP_191776029.1">
    <property type="nucleotide sequence ID" value="NZ_JACYFU010000003.1"/>
</dbReference>
<protein>
    <submittedName>
        <fullName evidence="6">Ribosomal protein S18-alanine N-acetyltransferase</fullName>
    </submittedName>
</protein>
<dbReference type="Gene3D" id="3.40.630.30">
    <property type="match status" value="1"/>
</dbReference>
<dbReference type="NCBIfam" id="TIGR01575">
    <property type="entry name" value="rimI"/>
    <property type="match status" value="1"/>
</dbReference>
<proteinExistence type="inferred from homology"/>
<gene>
    <name evidence="6" type="primary">rimI</name>
    <name evidence="6" type="ORF">IC608_12815</name>
</gene>
<sequence length="159" mass="17498">MDKLWLGPRGLHIEPAELGDAPELARIHAASFYRGWPVEDFVRFLGDKTTPTYVACDAQRRIAGFALIRLVADEAELLSIAVDSRWRGKGVGNALMKAVFGDLMLSPAKRMFLEVDEHNVAAVALYKRLGFSTLSVRKGYYARPDGTSSSALVMARDLG</sequence>
<dbReference type="PANTHER" id="PTHR43420">
    <property type="entry name" value="ACETYLTRANSFERASE"/>
    <property type="match status" value="1"/>
</dbReference>
<evidence type="ECO:0000256" key="4">
    <source>
        <dbReference type="ARBA" id="ARBA00023315"/>
    </source>
</evidence>
<keyword evidence="4" id="KW-0012">Acyltransferase</keyword>
<dbReference type="AlphaFoldDB" id="A0A927FYH9"/>
<name>A0A927FYH9_9HYPH</name>
<organism evidence="6 7">
    <name type="scientific">Devosia oryzisoli</name>
    <dbReference type="NCBI Taxonomy" id="2774138"/>
    <lineage>
        <taxon>Bacteria</taxon>
        <taxon>Pseudomonadati</taxon>
        <taxon>Pseudomonadota</taxon>
        <taxon>Alphaproteobacteria</taxon>
        <taxon>Hyphomicrobiales</taxon>
        <taxon>Devosiaceae</taxon>
        <taxon>Devosia</taxon>
    </lineage>
</organism>
<feature type="domain" description="N-acetyltransferase" evidence="5">
    <location>
        <begin position="11"/>
        <end position="159"/>
    </location>
</feature>
<dbReference type="EMBL" id="JACYFU010000003">
    <property type="protein sequence ID" value="MBD8066351.1"/>
    <property type="molecule type" value="Genomic_DNA"/>
</dbReference>
<dbReference type="InterPro" id="IPR050680">
    <property type="entry name" value="YpeA/RimI_acetyltransf"/>
</dbReference>
<evidence type="ECO:0000256" key="1">
    <source>
        <dbReference type="ARBA" id="ARBA00005395"/>
    </source>
</evidence>
<evidence type="ECO:0000256" key="2">
    <source>
        <dbReference type="ARBA" id="ARBA00022490"/>
    </source>
</evidence>
<evidence type="ECO:0000256" key="3">
    <source>
        <dbReference type="ARBA" id="ARBA00022679"/>
    </source>
</evidence>
<dbReference type="InterPro" id="IPR006464">
    <property type="entry name" value="AcTrfase_RimI/Ard1"/>
</dbReference>
<comment type="similarity">
    <text evidence="1">Belongs to the acetyltransferase family. RimI subfamily.</text>
</comment>
<keyword evidence="2" id="KW-0963">Cytoplasm</keyword>
<comment type="caution">
    <text evidence="6">The sequence shown here is derived from an EMBL/GenBank/DDBJ whole genome shotgun (WGS) entry which is preliminary data.</text>
</comment>
<dbReference type="GO" id="GO:0008080">
    <property type="term" value="F:N-acetyltransferase activity"/>
    <property type="evidence" value="ECO:0007669"/>
    <property type="project" value="InterPro"/>
</dbReference>
<accession>A0A927FYH9</accession>
<dbReference type="InterPro" id="IPR016181">
    <property type="entry name" value="Acyl_CoA_acyltransferase"/>
</dbReference>
<dbReference type="Proteomes" id="UP000654108">
    <property type="component" value="Unassembled WGS sequence"/>
</dbReference>
<dbReference type="SUPFAM" id="SSF55729">
    <property type="entry name" value="Acyl-CoA N-acyltransferases (Nat)"/>
    <property type="match status" value="1"/>
</dbReference>
<keyword evidence="6" id="KW-0689">Ribosomal protein</keyword>
<dbReference type="GO" id="GO:0005840">
    <property type="term" value="C:ribosome"/>
    <property type="evidence" value="ECO:0007669"/>
    <property type="project" value="UniProtKB-KW"/>
</dbReference>
<evidence type="ECO:0000259" key="5">
    <source>
        <dbReference type="PROSITE" id="PS51186"/>
    </source>
</evidence>
<dbReference type="PANTHER" id="PTHR43420:SF44">
    <property type="entry name" value="ACETYLTRANSFERASE YPEA"/>
    <property type="match status" value="1"/>
</dbReference>
<dbReference type="Pfam" id="PF00583">
    <property type="entry name" value="Acetyltransf_1"/>
    <property type="match status" value="1"/>
</dbReference>
<dbReference type="PROSITE" id="PS51186">
    <property type="entry name" value="GNAT"/>
    <property type="match status" value="1"/>
</dbReference>
<dbReference type="InterPro" id="IPR000182">
    <property type="entry name" value="GNAT_dom"/>
</dbReference>
<dbReference type="CDD" id="cd04301">
    <property type="entry name" value="NAT_SF"/>
    <property type="match status" value="1"/>
</dbReference>